<keyword evidence="2" id="KW-1185">Reference proteome</keyword>
<proteinExistence type="predicted"/>
<organism evidence="1 2">
    <name type="scientific">Allomyces macrogynus (strain ATCC 38327)</name>
    <name type="common">Allomyces javanicus var. macrogynus</name>
    <dbReference type="NCBI Taxonomy" id="578462"/>
    <lineage>
        <taxon>Eukaryota</taxon>
        <taxon>Fungi</taxon>
        <taxon>Fungi incertae sedis</taxon>
        <taxon>Blastocladiomycota</taxon>
        <taxon>Blastocladiomycetes</taxon>
        <taxon>Blastocladiales</taxon>
        <taxon>Blastocladiaceae</taxon>
        <taxon>Allomyces</taxon>
    </lineage>
</organism>
<dbReference type="Proteomes" id="UP000054350">
    <property type="component" value="Unassembled WGS sequence"/>
</dbReference>
<gene>
    <name evidence="1" type="ORF">AMAG_20715</name>
</gene>
<accession>A0A0L0TEZ1</accession>
<sequence>MFTKAAPPPPPLRGGTDQVRAILSQSWLAAMRNVCQLMLDHAHDLLQLTTTRAKDTCTMAETIVANAVDLHTDVLDLANN</sequence>
<dbReference type="VEuPathDB" id="FungiDB:AMAG_20715"/>
<protein>
    <submittedName>
        <fullName evidence="1">Uncharacterized protein</fullName>
    </submittedName>
</protein>
<reference evidence="2" key="2">
    <citation type="submission" date="2009-11" db="EMBL/GenBank/DDBJ databases">
        <title>The Genome Sequence of Allomyces macrogynus strain ATCC 38327.</title>
        <authorList>
            <consortium name="The Broad Institute Genome Sequencing Platform"/>
            <person name="Russ C."/>
            <person name="Cuomo C."/>
            <person name="Shea T."/>
            <person name="Young S.K."/>
            <person name="Zeng Q."/>
            <person name="Koehrsen M."/>
            <person name="Haas B."/>
            <person name="Borodovsky M."/>
            <person name="Guigo R."/>
            <person name="Alvarado L."/>
            <person name="Berlin A."/>
            <person name="Borenstein D."/>
            <person name="Chen Z."/>
            <person name="Engels R."/>
            <person name="Freedman E."/>
            <person name="Gellesch M."/>
            <person name="Goldberg J."/>
            <person name="Griggs A."/>
            <person name="Gujja S."/>
            <person name="Heiman D."/>
            <person name="Hepburn T."/>
            <person name="Howarth C."/>
            <person name="Jen D."/>
            <person name="Larson L."/>
            <person name="Lewis B."/>
            <person name="Mehta T."/>
            <person name="Park D."/>
            <person name="Pearson M."/>
            <person name="Roberts A."/>
            <person name="Saif S."/>
            <person name="Shenoy N."/>
            <person name="Sisk P."/>
            <person name="Stolte C."/>
            <person name="Sykes S."/>
            <person name="Walk T."/>
            <person name="White J."/>
            <person name="Yandava C."/>
            <person name="Burger G."/>
            <person name="Gray M.W."/>
            <person name="Holland P.W.H."/>
            <person name="King N."/>
            <person name="Lang F.B.F."/>
            <person name="Roger A.J."/>
            <person name="Ruiz-Trillo I."/>
            <person name="Lander E."/>
            <person name="Nusbaum C."/>
        </authorList>
    </citation>
    <scope>NUCLEOTIDE SEQUENCE [LARGE SCALE GENOMIC DNA]</scope>
    <source>
        <strain evidence="2">ATCC 38327</strain>
    </source>
</reference>
<evidence type="ECO:0000313" key="2">
    <source>
        <dbReference type="Proteomes" id="UP000054350"/>
    </source>
</evidence>
<evidence type="ECO:0000313" key="1">
    <source>
        <dbReference type="EMBL" id="KNE73226.1"/>
    </source>
</evidence>
<dbReference type="AlphaFoldDB" id="A0A0L0TEZ1"/>
<dbReference type="EMBL" id="GG745391">
    <property type="protein sequence ID" value="KNE73226.1"/>
    <property type="molecule type" value="Genomic_DNA"/>
</dbReference>
<name>A0A0L0TEZ1_ALLM3</name>
<reference evidence="1 2" key="1">
    <citation type="submission" date="2009-11" db="EMBL/GenBank/DDBJ databases">
        <title>Annotation of Allomyces macrogynus ATCC 38327.</title>
        <authorList>
            <consortium name="The Broad Institute Genome Sequencing Platform"/>
            <person name="Russ C."/>
            <person name="Cuomo C."/>
            <person name="Burger G."/>
            <person name="Gray M.W."/>
            <person name="Holland P.W.H."/>
            <person name="King N."/>
            <person name="Lang F.B.F."/>
            <person name="Roger A.J."/>
            <person name="Ruiz-Trillo I."/>
            <person name="Young S.K."/>
            <person name="Zeng Q."/>
            <person name="Gargeya S."/>
            <person name="Fitzgerald M."/>
            <person name="Haas B."/>
            <person name="Abouelleil A."/>
            <person name="Alvarado L."/>
            <person name="Arachchi H.M."/>
            <person name="Berlin A."/>
            <person name="Chapman S.B."/>
            <person name="Gearin G."/>
            <person name="Goldberg J."/>
            <person name="Griggs A."/>
            <person name="Gujja S."/>
            <person name="Hansen M."/>
            <person name="Heiman D."/>
            <person name="Howarth C."/>
            <person name="Larimer J."/>
            <person name="Lui A."/>
            <person name="MacDonald P.J.P."/>
            <person name="McCowen C."/>
            <person name="Montmayeur A."/>
            <person name="Murphy C."/>
            <person name="Neiman D."/>
            <person name="Pearson M."/>
            <person name="Priest M."/>
            <person name="Roberts A."/>
            <person name="Saif S."/>
            <person name="Shea T."/>
            <person name="Sisk P."/>
            <person name="Stolte C."/>
            <person name="Sykes S."/>
            <person name="Wortman J."/>
            <person name="Nusbaum C."/>
            <person name="Birren B."/>
        </authorList>
    </citation>
    <scope>NUCLEOTIDE SEQUENCE [LARGE SCALE GENOMIC DNA]</scope>
    <source>
        <strain evidence="1 2">ATCC 38327</strain>
    </source>
</reference>